<dbReference type="GO" id="GO:0003677">
    <property type="term" value="F:DNA binding"/>
    <property type="evidence" value="ECO:0007669"/>
    <property type="project" value="UniProtKB-KW"/>
</dbReference>
<dbReference type="PROSITE" id="PS50931">
    <property type="entry name" value="HTH_LYSR"/>
    <property type="match status" value="1"/>
</dbReference>
<organism evidence="7 8">
    <name type="scientific">Candidatus Corynebacterium avicola</name>
    <dbReference type="NCBI Taxonomy" id="2838527"/>
    <lineage>
        <taxon>Bacteria</taxon>
        <taxon>Bacillati</taxon>
        <taxon>Actinomycetota</taxon>
        <taxon>Actinomycetes</taxon>
        <taxon>Mycobacteriales</taxon>
        <taxon>Corynebacteriaceae</taxon>
        <taxon>Corynebacterium</taxon>
    </lineage>
</organism>
<dbReference type="GO" id="GO:0032993">
    <property type="term" value="C:protein-DNA complex"/>
    <property type="evidence" value="ECO:0007669"/>
    <property type="project" value="TreeGrafter"/>
</dbReference>
<dbReference type="InterPro" id="IPR000847">
    <property type="entry name" value="LysR_HTH_N"/>
</dbReference>
<evidence type="ECO:0000256" key="5">
    <source>
        <dbReference type="ARBA" id="ARBA00023163"/>
    </source>
</evidence>
<dbReference type="Gene3D" id="3.40.190.10">
    <property type="entry name" value="Periplasmic binding protein-like II"/>
    <property type="match status" value="2"/>
</dbReference>
<dbReference type="AlphaFoldDB" id="A0A9D1RQ96"/>
<evidence type="ECO:0000259" key="6">
    <source>
        <dbReference type="PROSITE" id="PS50931"/>
    </source>
</evidence>
<dbReference type="InterPro" id="IPR005119">
    <property type="entry name" value="LysR_subst-bd"/>
</dbReference>
<dbReference type="InterPro" id="IPR036388">
    <property type="entry name" value="WH-like_DNA-bd_sf"/>
</dbReference>
<evidence type="ECO:0000256" key="1">
    <source>
        <dbReference type="ARBA" id="ARBA00009437"/>
    </source>
</evidence>
<dbReference type="Pfam" id="PF03466">
    <property type="entry name" value="LysR_substrate"/>
    <property type="match status" value="1"/>
</dbReference>
<dbReference type="SUPFAM" id="SSF46785">
    <property type="entry name" value="Winged helix' DNA-binding domain"/>
    <property type="match status" value="1"/>
</dbReference>
<evidence type="ECO:0000256" key="3">
    <source>
        <dbReference type="ARBA" id="ARBA00023125"/>
    </source>
</evidence>
<protein>
    <submittedName>
        <fullName evidence="7">LysR family transcriptional regulator</fullName>
    </submittedName>
</protein>
<feature type="domain" description="HTH lysR-type" evidence="6">
    <location>
        <begin position="2"/>
        <end position="59"/>
    </location>
</feature>
<keyword evidence="3" id="KW-0238">DNA-binding</keyword>
<comment type="similarity">
    <text evidence="1">Belongs to the LysR transcriptional regulatory family.</text>
</comment>
<dbReference type="PANTHER" id="PTHR30346">
    <property type="entry name" value="TRANSCRIPTIONAL DUAL REGULATOR HCAR-RELATED"/>
    <property type="match status" value="1"/>
</dbReference>
<name>A0A9D1RQ96_9CORY</name>
<evidence type="ECO:0000313" key="8">
    <source>
        <dbReference type="Proteomes" id="UP000824190"/>
    </source>
</evidence>
<accession>A0A9D1RQ96</accession>
<keyword evidence="2" id="KW-0805">Transcription regulation</keyword>
<dbReference type="PANTHER" id="PTHR30346:SF29">
    <property type="entry name" value="LYSR SUBSTRATE-BINDING"/>
    <property type="match status" value="1"/>
</dbReference>
<gene>
    <name evidence="7" type="ORF">H9870_12890</name>
</gene>
<reference evidence="7" key="2">
    <citation type="submission" date="2021-04" db="EMBL/GenBank/DDBJ databases">
        <authorList>
            <person name="Gilroy R."/>
        </authorList>
    </citation>
    <scope>NUCLEOTIDE SEQUENCE</scope>
    <source>
        <strain evidence="7">CHK32-1732</strain>
    </source>
</reference>
<sequence length="324" mass="35057">MLNIRRMTLLRELHHRGTLAAVARELHYSPSAVSHQLSQLEKEAGVPLMETVGRGVRLTEAAKRLVERTDEVLDILDTAESELAATRAGTSGSGGQRSGAVGTLRVTSFQSAMASILPTALTMVNRRHPHLQVEVYHRDVGEAFDGVIAHSFDLMLGDEFPGEPEPVRPGLHREELFADPMLLVLPASGQWALPADNLGELGGLNALADAPWILEPTSAPCGRWMRAVLREAGFEPRVTCETSDPLLRAHMVRTGHGVTMIPALLAGPYLDDTQALSMPGSPHRSLFTAVREGYAAHPGVRAFRTALLAAARRESPDSGELDEL</sequence>
<dbReference type="SUPFAM" id="SSF53850">
    <property type="entry name" value="Periplasmic binding protein-like II"/>
    <property type="match status" value="1"/>
</dbReference>
<dbReference type="Proteomes" id="UP000824190">
    <property type="component" value="Unassembled WGS sequence"/>
</dbReference>
<dbReference type="Gene3D" id="1.10.10.10">
    <property type="entry name" value="Winged helix-like DNA-binding domain superfamily/Winged helix DNA-binding domain"/>
    <property type="match status" value="1"/>
</dbReference>
<keyword evidence="5" id="KW-0804">Transcription</keyword>
<dbReference type="InterPro" id="IPR036390">
    <property type="entry name" value="WH_DNA-bd_sf"/>
</dbReference>
<comment type="caution">
    <text evidence="7">The sequence shown here is derived from an EMBL/GenBank/DDBJ whole genome shotgun (WGS) entry which is preliminary data.</text>
</comment>
<evidence type="ECO:0000256" key="2">
    <source>
        <dbReference type="ARBA" id="ARBA00023015"/>
    </source>
</evidence>
<keyword evidence="4" id="KW-0010">Activator</keyword>
<dbReference type="GO" id="GO:0003700">
    <property type="term" value="F:DNA-binding transcription factor activity"/>
    <property type="evidence" value="ECO:0007669"/>
    <property type="project" value="InterPro"/>
</dbReference>
<evidence type="ECO:0000256" key="4">
    <source>
        <dbReference type="ARBA" id="ARBA00023159"/>
    </source>
</evidence>
<proteinExistence type="inferred from homology"/>
<reference evidence="7" key="1">
    <citation type="journal article" date="2021" name="PeerJ">
        <title>Extensive microbial diversity within the chicken gut microbiome revealed by metagenomics and culture.</title>
        <authorList>
            <person name="Gilroy R."/>
            <person name="Ravi A."/>
            <person name="Getino M."/>
            <person name="Pursley I."/>
            <person name="Horton D.L."/>
            <person name="Alikhan N.F."/>
            <person name="Baker D."/>
            <person name="Gharbi K."/>
            <person name="Hall N."/>
            <person name="Watson M."/>
            <person name="Adriaenssens E.M."/>
            <person name="Foster-Nyarko E."/>
            <person name="Jarju S."/>
            <person name="Secka A."/>
            <person name="Antonio M."/>
            <person name="Oren A."/>
            <person name="Chaudhuri R.R."/>
            <person name="La Ragione R."/>
            <person name="Hildebrand F."/>
            <person name="Pallen M.J."/>
        </authorList>
    </citation>
    <scope>NUCLEOTIDE SEQUENCE</scope>
    <source>
        <strain evidence="7">CHK32-1732</strain>
    </source>
</reference>
<dbReference type="Pfam" id="PF00126">
    <property type="entry name" value="HTH_1"/>
    <property type="match status" value="1"/>
</dbReference>
<dbReference type="EMBL" id="DXGC01000109">
    <property type="protein sequence ID" value="HIW92541.1"/>
    <property type="molecule type" value="Genomic_DNA"/>
</dbReference>
<evidence type="ECO:0000313" key="7">
    <source>
        <dbReference type="EMBL" id="HIW92541.1"/>
    </source>
</evidence>